<dbReference type="GO" id="GO:0005829">
    <property type="term" value="C:cytosol"/>
    <property type="evidence" value="ECO:0007669"/>
    <property type="project" value="TreeGrafter"/>
</dbReference>
<keyword evidence="10" id="KW-0234">DNA repair</keyword>
<dbReference type="InterPro" id="IPR027417">
    <property type="entry name" value="P-loop_NTPase"/>
</dbReference>
<keyword evidence="9" id="KW-0238">DNA-binding</keyword>
<evidence type="ECO:0000256" key="1">
    <source>
        <dbReference type="ARBA" id="ARBA00009922"/>
    </source>
</evidence>
<keyword evidence="3 15" id="KW-0547">Nucleotide-binding</keyword>
<dbReference type="InterPro" id="IPR014016">
    <property type="entry name" value="UvrD-like_ATP-bd"/>
</dbReference>
<protein>
    <recommendedName>
        <fullName evidence="13">DNA 3'-5' helicase</fullName>
        <ecNumber evidence="13">5.6.2.4</ecNumber>
    </recommendedName>
</protein>
<organism evidence="18 19">
    <name type="scientific">Corynebacterium flavescens</name>
    <dbReference type="NCBI Taxonomy" id="28028"/>
    <lineage>
        <taxon>Bacteria</taxon>
        <taxon>Bacillati</taxon>
        <taxon>Actinomycetota</taxon>
        <taxon>Actinomycetes</taxon>
        <taxon>Mycobacteriales</taxon>
        <taxon>Corynebacteriaceae</taxon>
        <taxon>Corynebacterium</taxon>
    </lineage>
</organism>
<evidence type="ECO:0000256" key="10">
    <source>
        <dbReference type="ARBA" id="ARBA00023204"/>
    </source>
</evidence>
<dbReference type="PROSITE" id="PS51198">
    <property type="entry name" value="UVRD_HELICASE_ATP_BIND"/>
    <property type="match status" value="1"/>
</dbReference>
<evidence type="ECO:0000256" key="3">
    <source>
        <dbReference type="ARBA" id="ARBA00022741"/>
    </source>
</evidence>
<dbReference type="PANTHER" id="PTHR11070">
    <property type="entry name" value="UVRD / RECB / PCRA DNA HELICASE FAMILY MEMBER"/>
    <property type="match status" value="1"/>
</dbReference>
<dbReference type="Pfam" id="PF13361">
    <property type="entry name" value="UvrD_C"/>
    <property type="match status" value="1"/>
</dbReference>
<evidence type="ECO:0000256" key="5">
    <source>
        <dbReference type="ARBA" id="ARBA00022801"/>
    </source>
</evidence>
<dbReference type="SUPFAM" id="SSF52980">
    <property type="entry name" value="Restriction endonuclease-like"/>
    <property type="match status" value="1"/>
</dbReference>
<comment type="caution">
    <text evidence="18">The sequence shown here is derived from an EMBL/GenBank/DDBJ whole genome shotgun (WGS) entry which is preliminary data.</text>
</comment>
<keyword evidence="5 15" id="KW-0378">Hydrolase</keyword>
<feature type="domain" description="UvrD-like helicase C-terminal" evidence="17">
    <location>
        <begin position="282"/>
        <end position="577"/>
    </location>
</feature>
<evidence type="ECO:0000256" key="2">
    <source>
        <dbReference type="ARBA" id="ARBA00022722"/>
    </source>
</evidence>
<feature type="binding site" evidence="15">
    <location>
        <begin position="49"/>
        <end position="56"/>
    </location>
    <ligand>
        <name>ATP</name>
        <dbReference type="ChEBI" id="CHEBI:30616"/>
    </ligand>
</feature>
<dbReference type="PROSITE" id="PS51217">
    <property type="entry name" value="UVRD_HELICASE_CTER"/>
    <property type="match status" value="1"/>
</dbReference>
<dbReference type="InterPro" id="IPR013986">
    <property type="entry name" value="DExx_box_DNA_helicase_dom_sf"/>
</dbReference>
<name>A0AB73B7U7_CORFL</name>
<gene>
    <name evidence="18" type="ORF">CFL01nite_10520</name>
</gene>
<feature type="domain" description="UvrD-like helicase ATP-binding" evidence="16">
    <location>
        <begin position="28"/>
        <end position="310"/>
    </location>
</feature>
<evidence type="ECO:0000259" key="17">
    <source>
        <dbReference type="PROSITE" id="PS51217"/>
    </source>
</evidence>
<keyword evidence="8 15" id="KW-0067">ATP-binding</keyword>
<evidence type="ECO:0000256" key="14">
    <source>
        <dbReference type="ARBA" id="ARBA00048988"/>
    </source>
</evidence>
<proteinExistence type="inferred from homology"/>
<dbReference type="RefSeq" id="WP_232315969.1">
    <property type="nucleotide sequence ID" value="NZ_BJNB01000012.1"/>
</dbReference>
<dbReference type="AlphaFoldDB" id="A0AB73B7U7"/>
<keyword evidence="6 15" id="KW-0347">Helicase</keyword>
<evidence type="ECO:0000256" key="13">
    <source>
        <dbReference type="ARBA" id="ARBA00034808"/>
    </source>
</evidence>
<keyword evidence="11" id="KW-0413">Isomerase</keyword>
<dbReference type="Gene3D" id="3.90.320.10">
    <property type="match status" value="1"/>
</dbReference>
<evidence type="ECO:0000256" key="11">
    <source>
        <dbReference type="ARBA" id="ARBA00023235"/>
    </source>
</evidence>
<dbReference type="GO" id="GO:0003677">
    <property type="term" value="F:DNA binding"/>
    <property type="evidence" value="ECO:0007669"/>
    <property type="project" value="UniProtKB-KW"/>
</dbReference>
<dbReference type="InterPro" id="IPR000212">
    <property type="entry name" value="DNA_helicase_UvrD/REP"/>
</dbReference>
<dbReference type="Gene3D" id="3.40.50.300">
    <property type="entry name" value="P-loop containing nucleotide triphosphate hydrolases"/>
    <property type="match status" value="1"/>
</dbReference>
<keyword evidence="4" id="KW-0227">DNA damage</keyword>
<dbReference type="GO" id="GO:0004527">
    <property type="term" value="F:exonuclease activity"/>
    <property type="evidence" value="ECO:0007669"/>
    <property type="project" value="UniProtKB-KW"/>
</dbReference>
<evidence type="ECO:0000256" key="9">
    <source>
        <dbReference type="ARBA" id="ARBA00023125"/>
    </source>
</evidence>
<sequence length="1044" mass="113221">MNYNPHAATRAGVILPPSPQVRLVARPATHHARQWDFDLPAQGTWRVRGGAGTGVSSLLIDTVIAQIEAGADPSGILVVAASKESGSLLRRELSERLHDYSAQASMVRSVHSLAFALLRQASPETIRLITGAEQDAVIRELLQGHVVDGRGLWPSEIRPALGYVGFARQLRDFLLRAIERGLAPADLEGLGYEYAQPMWTAAGDFLREYERTQALAGANSYSAAELLNQVLLRPQLTRSHPWHTIIVDDAQLLDPTAGRLIEALVPDARLVVVAGDPDQAVFAFRGASSQFLQDFRAEHELNLTRAWRTPSPACVSIVDSRGTLRDVVADTVRRRHLEDGIAWHEIAVIVRSTGELAAVRRSLLASGVPVHISPTDVVLSQQRLVKAILLALRSLEEELSNTELEELITGPVGGADPVTLRRLIRGLRRWRPQERGITTLREVLRGPLPDFKNLLTERELAILGRVRGVLGAGLEAIEAGASVEEILWAVWQATGLDTRLQASALRGGATGSQADRDLDAIMALFDGAGDFAERRPGAEIASFVRHINEQELPTGVRDRRSAIPEAVEILTAHGAVGREWDTVVVAAPQEGAWPSLGETGSIFGQEDLIDLLDSGIIPGTPVSHGAVRLAEERRLFHVATTRHRRRLLIAAVDSPEGDEVEEPSRFIAEFAEAGVDVPGQQARRAAARKLRRTRLSRELGLDVAEPAPIAAREGLEVDPLSVSVLSVPAFVAQLRRVVCNPQAGESEKAQAARQLARMAQAGIPGAHPQQWANARAVASNVALKDKDSLSPSRVEALVNCPLNAMLAGVAESADNPIHLVRGTLAHAFFEALGRGVDKREAFELTLDAYLSVVECPPWQRASEEEAFATLLDRIAVWANETAGVLETRGVEVPVSVRIGEEASIHGYIDRLVQAGEDFVVVDLKTGKTPPSQAQAQDNLQLKTYQLALAHGKWEEGAIVTGPGLPRGGGILVYPGAHTVKVPTREQAAVPPEELEEFAQQLPPLLAQMRGPLLRARENPTCERCRLRTICPVQKEGRLATDAHD</sequence>
<keyword evidence="7" id="KW-0269">Exonuclease</keyword>
<evidence type="ECO:0000256" key="4">
    <source>
        <dbReference type="ARBA" id="ARBA00022763"/>
    </source>
</evidence>
<evidence type="ECO:0000313" key="18">
    <source>
        <dbReference type="EMBL" id="GEB97557.1"/>
    </source>
</evidence>
<dbReference type="GO" id="GO:0000725">
    <property type="term" value="P:recombinational repair"/>
    <property type="evidence" value="ECO:0007669"/>
    <property type="project" value="TreeGrafter"/>
</dbReference>
<dbReference type="EC" id="5.6.2.4" evidence="13"/>
<comment type="catalytic activity">
    <reaction evidence="14">
        <text>ATP + H2O = ADP + phosphate + H(+)</text>
        <dbReference type="Rhea" id="RHEA:13065"/>
        <dbReference type="ChEBI" id="CHEBI:15377"/>
        <dbReference type="ChEBI" id="CHEBI:15378"/>
        <dbReference type="ChEBI" id="CHEBI:30616"/>
        <dbReference type="ChEBI" id="CHEBI:43474"/>
        <dbReference type="ChEBI" id="CHEBI:456216"/>
        <dbReference type="EC" id="5.6.2.4"/>
    </reaction>
</comment>
<evidence type="ECO:0000256" key="7">
    <source>
        <dbReference type="ARBA" id="ARBA00022839"/>
    </source>
</evidence>
<evidence type="ECO:0000256" key="15">
    <source>
        <dbReference type="PROSITE-ProRule" id="PRU00560"/>
    </source>
</evidence>
<accession>A0AB73B7U7</accession>
<dbReference type="InterPro" id="IPR038726">
    <property type="entry name" value="PDDEXK_AddAB-type"/>
</dbReference>
<dbReference type="InterPro" id="IPR014017">
    <property type="entry name" value="DNA_helicase_UvrD-like_C"/>
</dbReference>
<dbReference type="Pfam" id="PF12705">
    <property type="entry name" value="PDDEXK_1"/>
    <property type="match status" value="1"/>
</dbReference>
<evidence type="ECO:0000256" key="12">
    <source>
        <dbReference type="ARBA" id="ARBA00034617"/>
    </source>
</evidence>
<dbReference type="Gene3D" id="1.10.10.160">
    <property type="match status" value="1"/>
</dbReference>
<dbReference type="GO" id="GO:0043138">
    <property type="term" value="F:3'-5' DNA helicase activity"/>
    <property type="evidence" value="ECO:0007669"/>
    <property type="project" value="UniProtKB-EC"/>
</dbReference>
<evidence type="ECO:0000256" key="6">
    <source>
        <dbReference type="ARBA" id="ARBA00022806"/>
    </source>
</evidence>
<dbReference type="InterPro" id="IPR011335">
    <property type="entry name" value="Restrct_endonuc-II-like"/>
</dbReference>
<comment type="similarity">
    <text evidence="1">Belongs to the helicase family. UvrD subfamily.</text>
</comment>
<dbReference type="Pfam" id="PF00580">
    <property type="entry name" value="UvrD-helicase"/>
    <property type="match status" value="1"/>
</dbReference>
<dbReference type="GO" id="GO:0005524">
    <property type="term" value="F:ATP binding"/>
    <property type="evidence" value="ECO:0007669"/>
    <property type="project" value="UniProtKB-UniRule"/>
</dbReference>
<dbReference type="GO" id="GO:0033202">
    <property type="term" value="C:DNA helicase complex"/>
    <property type="evidence" value="ECO:0007669"/>
    <property type="project" value="TreeGrafter"/>
</dbReference>
<dbReference type="Gene3D" id="1.10.486.10">
    <property type="entry name" value="PCRA, domain 4"/>
    <property type="match status" value="1"/>
</dbReference>
<evidence type="ECO:0000259" key="16">
    <source>
        <dbReference type="PROSITE" id="PS51198"/>
    </source>
</evidence>
<dbReference type="EMBL" id="BJNB01000012">
    <property type="protein sequence ID" value="GEB97557.1"/>
    <property type="molecule type" value="Genomic_DNA"/>
</dbReference>
<dbReference type="GeneID" id="82879800"/>
<comment type="catalytic activity">
    <reaction evidence="12">
        <text>Couples ATP hydrolysis with the unwinding of duplex DNA by translocating in the 3'-5' direction.</text>
        <dbReference type="EC" id="5.6.2.4"/>
    </reaction>
</comment>
<reference evidence="18 19" key="1">
    <citation type="submission" date="2019-06" db="EMBL/GenBank/DDBJ databases">
        <title>Whole genome shotgun sequence of Corynebacterium flavescens NBRC 14136.</title>
        <authorList>
            <person name="Hosoyama A."/>
            <person name="Uohara A."/>
            <person name="Ohji S."/>
            <person name="Ichikawa N."/>
        </authorList>
    </citation>
    <scope>NUCLEOTIDE SEQUENCE [LARGE SCALE GENOMIC DNA]</scope>
    <source>
        <strain evidence="18 19">NBRC 14136</strain>
    </source>
</reference>
<dbReference type="PANTHER" id="PTHR11070:SF59">
    <property type="entry name" value="DNA 3'-5' HELICASE"/>
    <property type="match status" value="1"/>
</dbReference>
<evidence type="ECO:0000256" key="8">
    <source>
        <dbReference type="ARBA" id="ARBA00022840"/>
    </source>
</evidence>
<dbReference type="SUPFAM" id="SSF52540">
    <property type="entry name" value="P-loop containing nucleoside triphosphate hydrolases"/>
    <property type="match status" value="1"/>
</dbReference>
<evidence type="ECO:0000313" key="19">
    <source>
        <dbReference type="Proteomes" id="UP000315353"/>
    </source>
</evidence>
<dbReference type="Gene3D" id="3.30.160.800">
    <property type="match status" value="1"/>
</dbReference>
<dbReference type="Proteomes" id="UP000315353">
    <property type="component" value="Unassembled WGS sequence"/>
</dbReference>
<keyword evidence="2" id="KW-0540">Nuclease</keyword>
<dbReference type="InterPro" id="IPR011604">
    <property type="entry name" value="PDDEXK-like_dom_sf"/>
</dbReference>